<dbReference type="InterPro" id="IPR015405">
    <property type="entry name" value="NDUFS1-like_C"/>
</dbReference>
<dbReference type="GO" id="GO:0046872">
    <property type="term" value="F:metal ion binding"/>
    <property type="evidence" value="ECO:0007669"/>
    <property type="project" value="UniProtKB-KW"/>
</dbReference>
<evidence type="ECO:0000256" key="9">
    <source>
        <dbReference type="ARBA" id="ARBA00023027"/>
    </source>
</evidence>
<dbReference type="SMART" id="SM00929">
    <property type="entry name" value="NADH-G_4Fe-4S_3"/>
    <property type="match status" value="1"/>
</dbReference>
<dbReference type="SUPFAM" id="SSF54292">
    <property type="entry name" value="2Fe-2S ferredoxin-like"/>
    <property type="match status" value="1"/>
</dbReference>
<dbReference type="FunFam" id="3.40.50.740:FF:000016">
    <property type="entry name" value="NADH dehydrogenase (Quinone), G subunit"/>
    <property type="match status" value="1"/>
</dbReference>
<dbReference type="PROSITE" id="PS00641">
    <property type="entry name" value="COMPLEX1_75K_1"/>
    <property type="match status" value="1"/>
</dbReference>
<dbReference type="GO" id="GO:0016651">
    <property type="term" value="F:oxidoreductase activity, acting on NAD(P)H"/>
    <property type="evidence" value="ECO:0007669"/>
    <property type="project" value="InterPro"/>
</dbReference>
<dbReference type="InterPro" id="IPR036691">
    <property type="entry name" value="Endo/exonu/phosph_ase_sf"/>
</dbReference>
<dbReference type="InterPro" id="IPR000283">
    <property type="entry name" value="NADH_UbQ_OxRdtase_75kDa_su_CS"/>
</dbReference>
<dbReference type="GO" id="GO:0008137">
    <property type="term" value="F:NADH dehydrogenase (ubiquinone) activity"/>
    <property type="evidence" value="ECO:0007669"/>
    <property type="project" value="InterPro"/>
</dbReference>
<dbReference type="NCBIfam" id="TIGR01973">
    <property type="entry name" value="NuoG"/>
    <property type="match status" value="1"/>
</dbReference>
<dbReference type="PROSITE" id="PS51669">
    <property type="entry name" value="4FE4S_MOW_BIS_MGD"/>
    <property type="match status" value="1"/>
</dbReference>
<dbReference type="Gene3D" id="3.30.200.210">
    <property type="match status" value="1"/>
</dbReference>
<dbReference type="GO" id="GO:0005576">
    <property type="term" value="C:extracellular region"/>
    <property type="evidence" value="ECO:0007669"/>
    <property type="project" value="InterPro"/>
</dbReference>
<dbReference type="Pfam" id="PF13510">
    <property type="entry name" value="Fer2_4"/>
    <property type="match status" value="1"/>
</dbReference>
<dbReference type="GO" id="GO:0016020">
    <property type="term" value="C:membrane"/>
    <property type="evidence" value="ECO:0007669"/>
    <property type="project" value="InterPro"/>
</dbReference>
<dbReference type="Pfam" id="PF10588">
    <property type="entry name" value="NADH-G_4Fe-4S_3"/>
    <property type="match status" value="1"/>
</dbReference>
<dbReference type="InterPro" id="IPR036010">
    <property type="entry name" value="2Fe-2S_ferredoxin-like_sf"/>
</dbReference>
<dbReference type="Pfam" id="PF09326">
    <property type="entry name" value="NADH_dhqG_C"/>
    <property type="match status" value="1"/>
</dbReference>
<dbReference type="FunFam" id="3.10.20.740:FF:000001">
    <property type="entry name" value="NADH-quinone oxidoreductase subunit G"/>
    <property type="match status" value="1"/>
</dbReference>
<accession>A0A261XTK5</accession>
<dbReference type="Pfam" id="PF00384">
    <property type="entry name" value="Molybdopterin"/>
    <property type="match status" value="1"/>
</dbReference>
<dbReference type="PROSITE" id="PS51839">
    <property type="entry name" value="4FE4S_HC3"/>
    <property type="match status" value="1"/>
</dbReference>
<evidence type="ECO:0000256" key="12">
    <source>
        <dbReference type="RuleBase" id="RU004523"/>
    </source>
</evidence>
<dbReference type="PANTHER" id="PTHR43105:SF13">
    <property type="entry name" value="NADH-UBIQUINONE OXIDOREDUCTASE 75 KDA SUBUNIT, MITOCHONDRIAL"/>
    <property type="match status" value="1"/>
</dbReference>
<gene>
    <name evidence="16" type="ORF">BZG36_05484</name>
</gene>
<dbReference type="InterPro" id="IPR001041">
    <property type="entry name" value="2Fe-2S_ferredoxin-type"/>
</dbReference>
<name>A0A261XTK5_9FUNG</name>
<evidence type="ECO:0000313" key="16">
    <source>
        <dbReference type="EMBL" id="OZJ01680.1"/>
    </source>
</evidence>
<keyword evidence="9" id="KW-0520">NAD</keyword>
<dbReference type="PROSITE" id="PS00642">
    <property type="entry name" value="COMPLEX1_75K_2"/>
    <property type="match status" value="1"/>
</dbReference>
<keyword evidence="6" id="KW-1278">Translocase</keyword>
<dbReference type="GO" id="GO:0051539">
    <property type="term" value="F:4 iron, 4 sulfur cluster binding"/>
    <property type="evidence" value="ECO:0007669"/>
    <property type="project" value="UniProtKB-KW"/>
</dbReference>
<dbReference type="Gene3D" id="3.60.10.10">
    <property type="entry name" value="Endonuclease/exonuclease/phosphatase"/>
    <property type="match status" value="1"/>
</dbReference>
<evidence type="ECO:0000256" key="8">
    <source>
        <dbReference type="ARBA" id="ARBA00023014"/>
    </source>
</evidence>
<dbReference type="FunFam" id="3.30.200.210:FF:000002">
    <property type="entry name" value="NADH-ubiquinone oxidoreductase 75 kDa subunit"/>
    <property type="match status" value="1"/>
</dbReference>
<evidence type="ECO:0000256" key="6">
    <source>
        <dbReference type="ARBA" id="ARBA00022967"/>
    </source>
</evidence>
<evidence type="ECO:0000256" key="1">
    <source>
        <dbReference type="ARBA" id="ARBA00001966"/>
    </source>
</evidence>
<dbReference type="SUPFAM" id="SSF53706">
    <property type="entry name" value="Formate dehydrogenase/DMSO reductase, domains 1-3"/>
    <property type="match status" value="1"/>
</dbReference>
<comment type="cofactor">
    <cofactor evidence="1">
        <name>[4Fe-4S] cluster</name>
        <dbReference type="ChEBI" id="CHEBI:49883"/>
    </cofactor>
</comment>
<dbReference type="InterPro" id="IPR019574">
    <property type="entry name" value="NADH_UbQ_OxRdtase_Gsu_4Fe4S-bd"/>
</dbReference>
<dbReference type="Gene3D" id="3.30.70.20">
    <property type="match status" value="1"/>
</dbReference>
<dbReference type="Pfam" id="PF22117">
    <property type="entry name" value="Fer4_Nqo3"/>
    <property type="match status" value="1"/>
</dbReference>
<keyword evidence="8" id="KW-0411">Iron-sulfur</keyword>
<dbReference type="PANTHER" id="PTHR43105">
    <property type="entry name" value="RESPIRATORY NITRATE REDUCTASE"/>
    <property type="match status" value="1"/>
</dbReference>
<evidence type="ECO:0000259" key="15">
    <source>
        <dbReference type="PROSITE" id="PS51839"/>
    </source>
</evidence>
<dbReference type="InterPro" id="IPR006656">
    <property type="entry name" value="Mopterin_OxRdtase"/>
</dbReference>
<organism evidence="16 17">
    <name type="scientific">Bifiguratus adelaidae</name>
    <dbReference type="NCBI Taxonomy" id="1938954"/>
    <lineage>
        <taxon>Eukaryota</taxon>
        <taxon>Fungi</taxon>
        <taxon>Fungi incertae sedis</taxon>
        <taxon>Mucoromycota</taxon>
        <taxon>Mucoromycotina</taxon>
        <taxon>Endogonomycetes</taxon>
        <taxon>Endogonales</taxon>
        <taxon>Endogonales incertae sedis</taxon>
        <taxon>Bifiguratus</taxon>
    </lineage>
</organism>
<dbReference type="InterPro" id="IPR006963">
    <property type="entry name" value="Mopterin_OxRdtase_4Fe-4S_dom"/>
</dbReference>
<protein>
    <recommendedName>
        <fullName evidence="11">NADH-ubiquinone oxidoreductase 78 kDa subunit, mitochondrial</fullName>
        <ecNumber evidence="3">3.1.4.12</ecNumber>
    </recommendedName>
</protein>
<evidence type="ECO:0000256" key="7">
    <source>
        <dbReference type="ARBA" id="ARBA00023004"/>
    </source>
</evidence>
<evidence type="ECO:0000256" key="10">
    <source>
        <dbReference type="ARBA" id="ARBA00034078"/>
    </source>
</evidence>
<feature type="domain" description="4Fe-4S His(Cys)3-ligated-type" evidence="15">
    <location>
        <begin position="114"/>
        <end position="153"/>
    </location>
</feature>
<dbReference type="PROSITE" id="PS00643">
    <property type="entry name" value="COMPLEX1_75K_3"/>
    <property type="match status" value="1"/>
</dbReference>
<comment type="similarity">
    <text evidence="2 12">Belongs to the complex I 75 kDa subunit family.</text>
</comment>
<evidence type="ECO:0000256" key="3">
    <source>
        <dbReference type="ARBA" id="ARBA00012369"/>
    </source>
</evidence>
<keyword evidence="5" id="KW-0479">Metal-binding</keyword>
<keyword evidence="17" id="KW-1185">Reference proteome</keyword>
<dbReference type="InterPro" id="IPR017766">
    <property type="entry name" value="Sphingomyelinase/PLipase_C"/>
</dbReference>
<keyword evidence="4" id="KW-0004">4Fe-4S</keyword>
<evidence type="ECO:0000256" key="2">
    <source>
        <dbReference type="ARBA" id="ARBA00005404"/>
    </source>
</evidence>
<dbReference type="FunFam" id="3.30.70.20:FF:000002">
    <property type="entry name" value="NADH-ubiquinone oxidoreductase 75 kDa subunit"/>
    <property type="match status" value="1"/>
</dbReference>
<evidence type="ECO:0000256" key="5">
    <source>
        <dbReference type="ARBA" id="ARBA00022723"/>
    </source>
</evidence>
<feature type="domain" description="4Fe-4S Mo/W bis-MGD-type" evidence="14">
    <location>
        <begin position="253"/>
        <end position="309"/>
    </location>
</feature>
<dbReference type="GO" id="GO:0042773">
    <property type="term" value="P:ATP synthesis coupled electron transport"/>
    <property type="evidence" value="ECO:0007669"/>
    <property type="project" value="InterPro"/>
</dbReference>
<dbReference type="GO" id="GO:0004767">
    <property type="term" value="F:sphingomyelin phosphodiesterase activity"/>
    <property type="evidence" value="ECO:0007669"/>
    <property type="project" value="UniProtKB-EC"/>
</dbReference>
<dbReference type="Gene3D" id="3.10.20.740">
    <property type="match status" value="1"/>
</dbReference>
<dbReference type="InterPro" id="IPR054351">
    <property type="entry name" value="NADH_UbQ_OxRdtase_ferredoxin"/>
</dbReference>
<reference evidence="16 17" key="1">
    <citation type="journal article" date="2017" name="Mycologia">
        <title>Bifiguratus adelaidae, gen. et sp. nov., a new member of Mucoromycotina in endophytic and soil-dwelling habitats.</title>
        <authorList>
            <person name="Torres-Cruz T.J."/>
            <person name="Billingsley Tobias T.L."/>
            <person name="Almatruk M."/>
            <person name="Hesse C."/>
            <person name="Kuske C.R."/>
            <person name="Desiro A."/>
            <person name="Benucci G.M."/>
            <person name="Bonito G."/>
            <person name="Stajich J.E."/>
            <person name="Dunlap C."/>
            <person name="Arnold A.E."/>
            <person name="Porras-Alfaro A."/>
        </authorList>
    </citation>
    <scope>NUCLEOTIDE SEQUENCE [LARGE SCALE GENOMIC DNA]</scope>
    <source>
        <strain evidence="16 17">AZ0501</strain>
    </source>
</reference>
<evidence type="ECO:0000259" key="13">
    <source>
        <dbReference type="PROSITE" id="PS51085"/>
    </source>
</evidence>
<dbReference type="SUPFAM" id="SSF56219">
    <property type="entry name" value="DNase I-like"/>
    <property type="match status" value="1"/>
</dbReference>
<dbReference type="Gene3D" id="3.40.50.740">
    <property type="match status" value="1"/>
</dbReference>
<evidence type="ECO:0000256" key="11">
    <source>
        <dbReference type="ARBA" id="ARBA00070722"/>
    </source>
</evidence>
<evidence type="ECO:0000259" key="14">
    <source>
        <dbReference type="PROSITE" id="PS51669"/>
    </source>
</evidence>
<feature type="domain" description="2Fe-2S ferredoxin-type" evidence="13">
    <location>
        <begin position="36"/>
        <end position="114"/>
    </location>
</feature>
<dbReference type="InterPro" id="IPR010228">
    <property type="entry name" value="NADH_UbQ_OxRdtase_Gsu"/>
</dbReference>
<comment type="caution">
    <text evidence="16">The sequence shown here is derived from an EMBL/GenBank/DDBJ whole genome shotgun (WGS) entry which is preliminary data.</text>
</comment>
<dbReference type="Pfam" id="PF22151">
    <property type="entry name" value="Fer4_NDSU1"/>
    <property type="match status" value="1"/>
</dbReference>
<proteinExistence type="inferred from homology"/>
<comment type="cofactor">
    <cofactor evidence="10">
        <name>[2Fe-2S] cluster</name>
        <dbReference type="ChEBI" id="CHEBI:190135"/>
    </cofactor>
</comment>
<dbReference type="CDD" id="cd09078">
    <property type="entry name" value="nSMase"/>
    <property type="match status" value="1"/>
</dbReference>
<keyword evidence="7" id="KW-0408">Iron</keyword>
<evidence type="ECO:0000256" key="4">
    <source>
        <dbReference type="ARBA" id="ARBA00022485"/>
    </source>
</evidence>
<dbReference type="CDD" id="cd02773">
    <property type="entry name" value="MopB_Res-Cmplx1_Nad11"/>
    <property type="match status" value="1"/>
</dbReference>
<dbReference type="SUPFAM" id="SSF54862">
    <property type="entry name" value="4Fe-4S ferredoxins"/>
    <property type="match status" value="1"/>
</dbReference>
<dbReference type="EC" id="3.1.4.12" evidence="3"/>
<dbReference type="PROSITE" id="PS51085">
    <property type="entry name" value="2FE2S_FER_2"/>
    <property type="match status" value="1"/>
</dbReference>
<dbReference type="OrthoDB" id="10249365at2759"/>
<dbReference type="InterPro" id="IPR050123">
    <property type="entry name" value="Prok_molybdopt-oxidoreductase"/>
</dbReference>
<dbReference type="Proteomes" id="UP000242875">
    <property type="component" value="Unassembled WGS sequence"/>
</dbReference>
<sequence length="1321" mass="147663">MVASPTEYDLAAKNKKSLLKQTGAQRCFSATAQSKNEVEVFVDGKSVKVEQGSALIQACEKAGVDIPRFCYHERLSVAGNCRMCLVEVEKSPKPVASCAFPIMPGMKVKTNTPLVHKAREGVMEFLLANHPLDCPVCDQGGECDLQDQSMRYGSDRGRFHEIRGKRAVEDKNFGPLVKTIMTRCIHCTRCVRFANEVAGAVELGTSGRGNDMQIGTYIEKTLGSEVSGNIIDLCPVGALTSKPYQMTSRSWELKKTESIDVMDALGSNIRVDSRGVEVMRVLPRLNEDINEEWISDKTRFAYDGLKRQRLTTPLVKEGDRFVPATWEHALKTVAAKMSEARGNSIKAVAGHLADAESMVALKDLVNKFGSDNLCIDAPNSTGVVNTDFRSNYVFNSTIAGAEEADLVLLIGTNPRHEAPLVNTRFRKAYLHNGQNFAVIGEANDLTYDYTHVGNDAKALDSILSGKTAFAKQLKEAKKPMVVIGSGVLENSKDGDYILSKVAQLVDKHKDKFFQDGWNGFNVLQRAASRTAAYDIGYTTSPDVKTDPKFVYLLNADEVDPKDIPRDAFVVYQGHHGDVGAHYADVILPGSAYTEKNVTYVNTEGRTQLTRAAVAPPAAAREDWKIIRALSEVAGQTLPYDDIYAVRSRMNDISPTLVHYDVVEQPSMAQVGLKSIAAKTPASASNSPLENVIKDFYMTDAISRASIHKLNELIYIDVILLCRRFLFLMEGSSERRYSDDPPSYFPVPRDFSDTLTYEYTHSAAEYAPHGEENSDDGSAASINSSQYEASTHVTEFEVPTPSVHERQWYFPPTGRSGFRLPRWARGNRWSLGDSWFGRAGRIRLPTESDFASQRWSPPTQRSSAFSRIPRPTLPQLPHLPQLHIVNLLAKYHLPRPISKRRNTLVCLCIFAIVFLSFLLWSSLYFVQAPLPGPTFADKVTDHSATFLTLNLFMRPPGIKNNDSDYKDSRLAYTLKYILPNYDVIAFQEAFAFGSKRKDWLIREARRQGFNYYVESPRRGFWSLRVDGGLLILSRFKIDKMGSMEFPRGLHGDWISAKGVLYARIMLNPSTPIDVFTTHSQASYGVTNDDGAGGHINMTDQTVMVRYAQIKFMRDFMLRQLSRSGEESTRQAPLLLLGDLNVDKRVHDPTRPINYNSSASSIEYKGMMRILTGDGVPDSIFDGENPQCKEDQLGTWFTSDQRLDGWKDVVHDSYGYHPITYGDVLIERTEEGHPDGDIVRINPREVVLTDHSDYLTVQSIDSILLLPPNQPSADQQQRIRTVRASVQPFFVAENSQLSKEERNAIVFTQVSDHYGISAQLELQ</sequence>
<evidence type="ECO:0000313" key="17">
    <source>
        <dbReference type="Proteomes" id="UP000242875"/>
    </source>
</evidence>
<dbReference type="CDD" id="cd00207">
    <property type="entry name" value="fer2"/>
    <property type="match status" value="1"/>
</dbReference>
<dbReference type="EMBL" id="MVBO01000266">
    <property type="protein sequence ID" value="OZJ01680.1"/>
    <property type="molecule type" value="Genomic_DNA"/>
</dbReference>